<keyword evidence="2" id="KW-1185">Reference proteome</keyword>
<dbReference type="EMBL" id="CP028901">
    <property type="protein sequence ID" value="AWB32642.1"/>
    <property type="molecule type" value="Genomic_DNA"/>
</dbReference>
<dbReference type="Proteomes" id="UP000244571">
    <property type="component" value="Chromosome"/>
</dbReference>
<evidence type="ECO:0000313" key="2">
    <source>
        <dbReference type="Proteomes" id="UP000244571"/>
    </source>
</evidence>
<evidence type="ECO:0000313" key="1">
    <source>
        <dbReference type="EMBL" id="AWB32642.1"/>
    </source>
</evidence>
<organism evidence="1 2">
    <name type="scientific">Orrella marina</name>
    <dbReference type="NCBI Taxonomy" id="2163011"/>
    <lineage>
        <taxon>Bacteria</taxon>
        <taxon>Pseudomonadati</taxon>
        <taxon>Pseudomonadota</taxon>
        <taxon>Betaproteobacteria</taxon>
        <taxon>Burkholderiales</taxon>
        <taxon>Alcaligenaceae</taxon>
        <taxon>Orrella</taxon>
    </lineage>
</organism>
<dbReference type="KEGG" id="boz:DBV39_01750"/>
<sequence length="64" mass="7644">MPNFLARHRKRRLLPSSIEEGGDEGKYKYKYKYKLVDELLNVHVNGMQMQCYVEFEATTRFARS</sequence>
<accession>A0A2R4XFQ7</accession>
<dbReference type="RefSeq" id="WP_108620083.1">
    <property type="nucleotide sequence ID" value="NZ_CP028901.1"/>
</dbReference>
<protein>
    <submittedName>
        <fullName evidence="1">Uncharacterized protein</fullName>
    </submittedName>
</protein>
<gene>
    <name evidence="1" type="ORF">DBV39_01750</name>
</gene>
<reference evidence="1 2" key="1">
    <citation type="submission" date="2018-04" db="EMBL/GenBank/DDBJ databases">
        <title>Bordetella sp. HZ20 isolated from seawater.</title>
        <authorList>
            <person name="Sun C."/>
        </authorList>
    </citation>
    <scope>NUCLEOTIDE SEQUENCE [LARGE SCALE GENOMIC DNA]</scope>
    <source>
        <strain evidence="1 2">HZ20</strain>
    </source>
</reference>
<name>A0A2R4XFQ7_9BURK</name>
<proteinExistence type="predicted"/>
<dbReference type="AlphaFoldDB" id="A0A2R4XFQ7"/>